<proteinExistence type="predicted"/>
<organism evidence="1">
    <name type="scientific">bioreactor metagenome</name>
    <dbReference type="NCBI Taxonomy" id="1076179"/>
    <lineage>
        <taxon>unclassified sequences</taxon>
        <taxon>metagenomes</taxon>
        <taxon>ecological metagenomes</taxon>
    </lineage>
</organism>
<name>A0A645AYR5_9ZZZZ</name>
<accession>A0A645AYR5</accession>
<evidence type="ECO:0000313" key="1">
    <source>
        <dbReference type="EMBL" id="MPM56033.1"/>
    </source>
</evidence>
<reference evidence="1" key="1">
    <citation type="submission" date="2019-08" db="EMBL/GenBank/DDBJ databases">
        <authorList>
            <person name="Kucharzyk K."/>
            <person name="Murdoch R.W."/>
            <person name="Higgins S."/>
            <person name="Loffler F."/>
        </authorList>
    </citation>
    <scope>NUCLEOTIDE SEQUENCE</scope>
</reference>
<protein>
    <submittedName>
        <fullName evidence="1">Uncharacterized protein</fullName>
    </submittedName>
</protein>
<comment type="caution">
    <text evidence="1">The sequence shown here is derived from an EMBL/GenBank/DDBJ whole genome shotgun (WGS) entry which is preliminary data.</text>
</comment>
<gene>
    <name evidence="1" type="ORF">SDC9_102831</name>
</gene>
<sequence length="146" mass="17185">MKVRCVYNTGEALRAYENSPLKKNEFGRFGSSENSQFNEITIGKEYLVMGIIVFETYQAYLIDDQGFISACPCQLFEVVDGEINTNWFFRIIDKDEDIYPFVQAIFGYPELCFNKKSYENLIVEKDEESQRIYFRCKIEQEKELAK</sequence>
<dbReference type="EMBL" id="VSSQ01015548">
    <property type="protein sequence ID" value="MPM56033.1"/>
    <property type="molecule type" value="Genomic_DNA"/>
</dbReference>
<dbReference type="AlphaFoldDB" id="A0A645AYR5"/>